<proteinExistence type="predicted"/>
<sequence length="492" mass="52227">MDWLSQAGWKRAGRLGVALAVTTLAITAWGDVANGQDRQPHASSQIDLSHARQVSRPASTESNPQQLVAQRSYPASQSQQPKPLFSSMGSQRKSALRRAAHGEVLAEPIPQGLVPASYYGEGPACGVEPGCGFEPACGCEGPVCGCEPTCGAEGYCDGLCGGGCGGIVEASCGAEGYYCNQPGCDSCGGVYLDASCGVEPSCGVGGPVAECVPLLLPILPIDWSRFEFFAGVQGFTGPPNFAAGDLLGDRSGAGSFGFHEGFNEGRSLRPLLGIDWAAQFGLRATQNNIEKTPFSSDQRNQIFLTAGLSRRVDYGLQVGVVFDYLNDDWYYHADLGQVRGELSWKTGTCHELGYRFMGGVTNSSSATRLIDAAGATQVGTLSLVATDQHRIFYRRDLGGDGSFDAFLGTTDSEDTLMGLTVNTPLRGRWGLRGGFVFLNPGDKTNTFGAHEESWNVSMSVVWRPGGKTGKCDGYYKPLFDVADNGSFMVDTQ</sequence>
<reference evidence="2 3" key="1">
    <citation type="submission" date="2019-08" db="EMBL/GenBank/DDBJ databases">
        <title>Deep-cultivation of Planctomycetes and their phenomic and genomic characterization uncovers novel biology.</title>
        <authorList>
            <person name="Wiegand S."/>
            <person name="Jogler M."/>
            <person name="Boedeker C."/>
            <person name="Pinto D."/>
            <person name="Vollmers J."/>
            <person name="Rivas-Marin E."/>
            <person name="Kohn T."/>
            <person name="Peeters S.H."/>
            <person name="Heuer A."/>
            <person name="Rast P."/>
            <person name="Oberbeckmann S."/>
            <person name="Bunk B."/>
            <person name="Jeske O."/>
            <person name="Meyerdierks A."/>
            <person name="Storesund J.E."/>
            <person name="Kallscheuer N."/>
            <person name="Luecker S."/>
            <person name="Lage O.M."/>
            <person name="Pohl T."/>
            <person name="Merkel B.J."/>
            <person name="Hornburger P."/>
            <person name="Mueller R.-W."/>
            <person name="Bruemmer F."/>
            <person name="Labrenz M."/>
            <person name="Spormann A.M."/>
            <person name="Op den Camp H."/>
            <person name="Overmann J."/>
            <person name="Amann R."/>
            <person name="Jetten M.S.M."/>
            <person name="Mascher T."/>
            <person name="Medema M.H."/>
            <person name="Devos D.P."/>
            <person name="Kaster A.-K."/>
            <person name="Ovreas L."/>
            <person name="Rohde M."/>
            <person name="Galperin M.Y."/>
            <person name="Jogler C."/>
        </authorList>
    </citation>
    <scope>NUCLEOTIDE SEQUENCE [LARGE SCALE GENOMIC DNA]</scope>
    <source>
        <strain evidence="2 3">UC8</strain>
    </source>
</reference>
<gene>
    <name evidence="2" type="ORF">UC8_43080</name>
</gene>
<keyword evidence="3" id="KW-1185">Reference proteome</keyword>
<accession>A0A5B9QTC9</accession>
<dbReference type="InterPro" id="IPR046607">
    <property type="entry name" value="DUF6666"/>
</dbReference>
<evidence type="ECO:0000313" key="2">
    <source>
        <dbReference type="EMBL" id="QEG42274.1"/>
    </source>
</evidence>
<dbReference type="Pfam" id="PF20371">
    <property type="entry name" value="DUF6666"/>
    <property type="match status" value="1"/>
</dbReference>
<name>A0A5B9QTC9_9BACT</name>
<feature type="region of interest" description="Disordered" evidence="1">
    <location>
        <begin position="34"/>
        <end position="91"/>
    </location>
</feature>
<evidence type="ECO:0000313" key="3">
    <source>
        <dbReference type="Proteomes" id="UP000325286"/>
    </source>
</evidence>
<organism evidence="2 3">
    <name type="scientific">Roseimaritima ulvae</name>
    <dbReference type="NCBI Taxonomy" id="980254"/>
    <lineage>
        <taxon>Bacteria</taxon>
        <taxon>Pseudomonadati</taxon>
        <taxon>Planctomycetota</taxon>
        <taxon>Planctomycetia</taxon>
        <taxon>Pirellulales</taxon>
        <taxon>Pirellulaceae</taxon>
        <taxon>Roseimaritima</taxon>
    </lineage>
</organism>
<protein>
    <submittedName>
        <fullName evidence="2">Uncharacterized protein</fullName>
    </submittedName>
</protein>
<dbReference type="Proteomes" id="UP000325286">
    <property type="component" value="Chromosome"/>
</dbReference>
<dbReference type="AlphaFoldDB" id="A0A5B9QTC9"/>
<dbReference type="EMBL" id="CP042914">
    <property type="protein sequence ID" value="QEG42274.1"/>
    <property type="molecule type" value="Genomic_DNA"/>
</dbReference>
<dbReference type="KEGG" id="rul:UC8_43080"/>
<dbReference type="RefSeq" id="WP_068131515.1">
    <property type="nucleotide sequence ID" value="NZ_CP042914.1"/>
</dbReference>
<feature type="compositionally biased region" description="Polar residues" evidence="1">
    <location>
        <begin position="56"/>
        <end position="91"/>
    </location>
</feature>
<dbReference type="OrthoDB" id="280162at2"/>
<evidence type="ECO:0000256" key="1">
    <source>
        <dbReference type="SAM" id="MobiDB-lite"/>
    </source>
</evidence>